<accession>A0A0U1BUM9</accession>
<dbReference type="AlphaFoldDB" id="A0A0U1BUM9"/>
<proteinExistence type="predicted"/>
<organism evidence="1 2">
    <name type="scientific">Mycobacteroides abscessus</name>
    <dbReference type="NCBI Taxonomy" id="36809"/>
    <lineage>
        <taxon>Bacteria</taxon>
        <taxon>Bacillati</taxon>
        <taxon>Actinomycetota</taxon>
        <taxon>Actinomycetes</taxon>
        <taxon>Mycobacteriales</taxon>
        <taxon>Mycobacteriaceae</taxon>
        <taxon>Mycobacteroides</taxon>
    </lineage>
</organism>
<evidence type="ECO:0000313" key="2">
    <source>
        <dbReference type="Proteomes" id="UP000045782"/>
    </source>
</evidence>
<evidence type="ECO:0000313" key="1">
    <source>
        <dbReference type="EMBL" id="CPV70258.1"/>
    </source>
</evidence>
<gene>
    <name evidence="1" type="ORF">ERS075579_04749</name>
</gene>
<protein>
    <submittedName>
        <fullName evidence="1">Uncharacterized protein</fullName>
    </submittedName>
</protein>
<sequence length="125" mass="14834">MNEPKDLCQQQRQLSWTQFRDEILMDCLRVQRNLADGLAPEPAFLNLFRRQSSRRYFSKLRGERRDSAHSLYKLVRSFQVRARATASPDRALIDDWLRAAVQDTMIPLSRRRRRKWAVTSVIECP</sequence>
<dbReference type="EMBL" id="CSWP01000012">
    <property type="protein sequence ID" value="CPV70258.1"/>
    <property type="molecule type" value="Genomic_DNA"/>
</dbReference>
<name>A0A0U1BUM9_9MYCO</name>
<dbReference type="Proteomes" id="UP000045782">
    <property type="component" value="Unassembled WGS sequence"/>
</dbReference>
<reference evidence="1 2" key="1">
    <citation type="submission" date="2015-03" db="EMBL/GenBank/DDBJ databases">
        <authorList>
            <person name="Murphy D."/>
        </authorList>
    </citation>
    <scope>NUCLEOTIDE SEQUENCE [LARGE SCALE GENOMIC DNA]</scope>
    <source>
        <strain evidence="1 2">PAP088</strain>
    </source>
</reference>